<organism evidence="1">
    <name type="scientific">Tanacetum cinerariifolium</name>
    <name type="common">Dalmatian daisy</name>
    <name type="synonym">Chrysanthemum cinerariifolium</name>
    <dbReference type="NCBI Taxonomy" id="118510"/>
    <lineage>
        <taxon>Eukaryota</taxon>
        <taxon>Viridiplantae</taxon>
        <taxon>Streptophyta</taxon>
        <taxon>Embryophyta</taxon>
        <taxon>Tracheophyta</taxon>
        <taxon>Spermatophyta</taxon>
        <taxon>Magnoliopsida</taxon>
        <taxon>eudicotyledons</taxon>
        <taxon>Gunneridae</taxon>
        <taxon>Pentapetalae</taxon>
        <taxon>asterids</taxon>
        <taxon>campanulids</taxon>
        <taxon>Asterales</taxon>
        <taxon>Asteraceae</taxon>
        <taxon>Asteroideae</taxon>
        <taxon>Anthemideae</taxon>
        <taxon>Anthemidinae</taxon>
        <taxon>Tanacetum</taxon>
    </lineage>
</organism>
<evidence type="ECO:0000313" key="1">
    <source>
        <dbReference type="EMBL" id="GEZ86983.1"/>
    </source>
</evidence>
<sequence>QADSFARTSNSSRVKHLIPSRLTRYLNLSSGKALVNRPANWTGLHEMAMAAFESQYIDKDTYSAFAEDIEVQS</sequence>
<dbReference type="EMBL" id="BKCJ010334972">
    <property type="protein sequence ID" value="GEZ86983.1"/>
    <property type="molecule type" value="Genomic_DNA"/>
</dbReference>
<name>A0A699IUH7_TANCI</name>
<dbReference type="AlphaFoldDB" id="A0A699IUH7"/>
<protein>
    <submittedName>
        <fullName evidence="1">Uncharacterized protein</fullName>
    </submittedName>
</protein>
<reference evidence="1" key="1">
    <citation type="journal article" date="2019" name="Sci. Rep.">
        <title>Draft genome of Tanacetum cinerariifolium, the natural source of mosquito coil.</title>
        <authorList>
            <person name="Yamashiro T."/>
            <person name="Shiraishi A."/>
            <person name="Satake H."/>
            <person name="Nakayama K."/>
        </authorList>
    </citation>
    <scope>NUCLEOTIDE SEQUENCE</scope>
</reference>
<gene>
    <name evidence="1" type="ORF">Tci_558956</name>
</gene>
<feature type="non-terminal residue" evidence="1">
    <location>
        <position position="1"/>
    </location>
</feature>
<comment type="caution">
    <text evidence="1">The sequence shown here is derived from an EMBL/GenBank/DDBJ whole genome shotgun (WGS) entry which is preliminary data.</text>
</comment>
<proteinExistence type="predicted"/>
<accession>A0A699IUH7</accession>